<sequence length="420" mass="46113">MPKQASVAKRPSNTKVYDRTKRSRDETHHRECRDHACTGCAQGEVELVFTGADRPSAAQLYRFALEEHVKAGQEEQVVAVVHKLFERALEEFAQEDLVLAAAETETASVTDAKAPKQPSNELAEHRLLQADCHLTFAQHMKLKQQAVAAVELLKALANSGYARAWIHLGRAQLLLLTMALEKIATAEAQAGDSDSEDDDDDEEDETAHAEELNQLQQGLDAFDKGVQLTAADERLAEHLKADVVRIIAALNDLMGVMPAAHSYRLQRLGRVEDDASDATLHFERWMSANNTDQQQAVATLLYEHALQLSRQGDAKMPEAATLVGKAIGRLNATSEQLSNESPTDALAAAKVDELLGHAYLLKSTVEQDEDAVLADFDSAVEALLRAYQYDPDNEPLKEQLLALGIELKSEDTDEEDDGSS</sequence>
<organism evidence="2 3">
    <name type="scientific">Thamnocephalis sphaerospora</name>
    <dbReference type="NCBI Taxonomy" id="78915"/>
    <lineage>
        <taxon>Eukaryota</taxon>
        <taxon>Fungi</taxon>
        <taxon>Fungi incertae sedis</taxon>
        <taxon>Zoopagomycota</taxon>
        <taxon>Zoopagomycotina</taxon>
        <taxon>Zoopagomycetes</taxon>
        <taxon>Zoopagales</taxon>
        <taxon>Sigmoideomycetaceae</taxon>
        <taxon>Thamnocephalis</taxon>
    </lineage>
</organism>
<reference evidence="3" key="1">
    <citation type="journal article" date="2018" name="Nat. Microbiol.">
        <title>Leveraging single-cell genomics to expand the fungal tree of life.</title>
        <authorList>
            <person name="Ahrendt S.R."/>
            <person name="Quandt C.A."/>
            <person name="Ciobanu D."/>
            <person name="Clum A."/>
            <person name="Salamov A."/>
            <person name="Andreopoulos B."/>
            <person name="Cheng J.F."/>
            <person name="Woyke T."/>
            <person name="Pelin A."/>
            <person name="Henrissat B."/>
            <person name="Reynolds N.K."/>
            <person name="Benny G.L."/>
            <person name="Smith M.E."/>
            <person name="James T.Y."/>
            <person name="Grigoriev I.V."/>
        </authorList>
    </citation>
    <scope>NUCLEOTIDE SEQUENCE [LARGE SCALE GENOMIC DNA]</scope>
    <source>
        <strain evidence="3">RSA 1356</strain>
    </source>
</reference>
<accession>A0A4V1IXI6</accession>
<dbReference type="EMBL" id="KZ992424">
    <property type="protein sequence ID" value="RKP11189.1"/>
    <property type="molecule type" value="Genomic_DNA"/>
</dbReference>
<feature type="region of interest" description="Disordered" evidence="1">
    <location>
        <begin position="187"/>
        <end position="207"/>
    </location>
</feature>
<keyword evidence="3" id="KW-1185">Reference proteome</keyword>
<dbReference type="Proteomes" id="UP000271241">
    <property type="component" value="Unassembled WGS sequence"/>
</dbReference>
<evidence type="ECO:0000313" key="2">
    <source>
        <dbReference type="EMBL" id="RKP11189.1"/>
    </source>
</evidence>
<protein>
    <submittedName>
        <fullName evidence="2">Uncharacterized protein</fullName>
    </submittedName>
</protein>
<feature type="compositionally biased region" description="Acidic residues" evidence="1">
    <location>
        <begin position="193"/>
        <end position="205"/>
    </location>
</feature>
<dbReference type="AlphaFoldDB" id="A0A4V1IXI6"/>
<evidence type="ECO:0000313" key="3">
    <source>
        <dbReference type="Proteomes" id="UP000271241"/>
    </source>
</evidence>
<dbReference type="OrthoDB" id="5573535at2759"/>
<name>A0A4V1IXI6_9FUNG</name>
<feature type="region of interest" description="Disordered" evidence="1">
    <location>
        <begin position="1"/>
        <end position="29"/>
    </location>
</feature>
<proteinExistence type="predicted"/>
<feature type="compositionally biased region" description="Basic and acidic residues" evidence="1">
    <location>
        <begin position="16"/>
        <end position="29"/>
    </location>
</feature>
<evidence type="ECO:0000256" key="1">
    <source>
        <dbReference type="SAM" id="MobiDB-lite"/>
    </source>
</evidence>
<gene>
    <name evidence="2" type="ORF">THASP1DRAFT_21213</name>
</gene>